<gene>
    <name evidence="1" type="ORF">G4B88_031065</name>
</gene>
<dbReference type="AlphaFoldDB" id="A0A7J6E3L0"/>
<evidence type="ECO:0000313" key="1">
    <source>
        <dbReference type="EMBL" id="KAF4353003.1"/>
    </source>
</evidence>
<keyword evidence="2" id="KW-1185">Reference proteome</keyword>
<protein>
    <submittedName>
        <fullName evidence="1">Uncharacterized protein</fullName>
    </submittedName>
</protein>
<sequence length="287" mass="32776">MVALGFVLISSVLKYADYGHNHRASIVEAGTGSGSVDCPCFVVSQLAGEAIERMGQGLLRRCTMEGVLDLRKASIFFNRGSSVTRELLIMDALIVMPQVFDVLRVSIPITADPPMLRILCGFIFTKIDSMFRTWMIVELHQELRRLLSLKYTLNHGCFYHHAASRYIPLLLDSHHYLLDMFHNLFISCFDGCRASPMVWLTLGTLHVYLYTHLEILIHMASTFVKEIWVFDMRHWEPHCILICKEVVGFVKFIHCRVLWFDALDAMSVVSRSCDGKWLKVILASAFV</sequence>
<name>A0A7J6E3L0_CANSA</name>
<dbReference type="EMBL" id="JAATIQ010000513">
    <property type="protein sequence ID" value="KAF4353003.1"/>
    <property type="molecule type" value="Genomic_DNA"/>
</dbReference>
<accession>A0A7J6E3L0</accession>
<evidence type="ECO:0000313" key="2">
    <source>
        <dbReference type="Proteomes" id="UP000583929"/>
    </source>
</evidence>
<comment type="caution">
    <text evidence="1">The sequence shown here is derived from an EMBL/GenBank/DDBJ whole genome shotgun (WGS) entry which is preliminary data.</text>
</comment>
<proteinExistence type="predicted"/>
<reference evidence="1 2" key="1">
    <citation type="journal article" date="2020" name="bioRxiv">
        <title>Sequence and annotation of 42 cannabis genomes reveals extensive copy number variation in cannabinoid synthesis and pathogen resistance genes.</title>
        <authorList>
            <person name="Mckernan K.J."/>
            <person name="Helbert Y."/>
            <person name="Kane L.T."/>
            <person name="Ebling H."/>
            <person name="Zhang L."/>
            <person name="Liu B."/>
            <person name="Eaton Z."/>
            <person name="Mclaughlin S."/>
            <person name="Kingan S."/>
            <person name="Baybayan P."/>
            <person name="Concepcion G."/>
            <person name="Jordan M."/>
            <person name="Riva A."/>
            <person name="Barbazuk W."/>
            <person name="Harkins T."/>
        </authorList>
    </citation>
    <scope>NUCLEOTIDE SEQUENCE [LARGE SCALE GENOMIC DNA]</scope>
    <source>
        <strain evidence="2">cv. Jamaican Lion 4</strain>
        <tissue evidence="1">Leaf</tissue>
    </source>
</reference>
<organism evidence="1 2">
    <name type="scientific">Cannabis sativa</name>
    <name type="common">Hemp</name>
    <name type="synonym">Marijuana</name>
    <dbReference type="NCBI Taxonomy" id="3483"/>
    <lineage>
        <taxon>Eukaryota</taxon>
        <taxon>Viridiplantae</taxon>
        <taxon>Streptophyta</taxon>
        <taxon>Embryophyta</taxon>
        <taxon>Tracheophyta</taxon>
        <taxon>Spermatophyta</taxon>
        <taxon>Magnoliopsida</taxon>
        <taxon>eudicotyledons</taxon>
        <taxon>Gunneridae</taxon>
        <taxon>Pentapetalae</taxon>
        <taxon>rosids</taxon>
        <taxon>fabids</taxon>
        <taxon>Rosales</taxon>
        <taxon>Cannabaceae</taxon>
        <taxon>Cannabis</taxon>
    </lineage>
</organism>
<dbReference type="Proteomes" id="UP000583929">
    <property type="component" value="Unassembled WGS sequence"/>
</dbReference>